<dbReference type="Proteomes" id="UP001347146">
    <property type="component" value="Unassembled WGS sequence"/>
</dbReference>
<protein>
    <submittedName>
        <fullName evidence="7">Enoyl-CoA hydratase/isomerase family protein</fullName>
    </submittedName>
</protein>
<dbReference type="PANTHER" id="PTHR11941">
    <property type="entry name" value="ENOYL-COA HYDRATASE-RELATED"/>
    <property type="match status" value="1"/>
</dbReference>
<evidence type="ECO:0000256" key="4">
    <source>
        <dbReference type="ARBA" id="ARBA00023709"/>
    </source>
</evidence>
<proteinExistence type="inferred from homology"/>
<evidence type="ECO:0000256" key="1">
    <source>
        <dbReference type="ARBA" id="ARBA00002994"/>
    </source>
</evidence>
<evidence type="ECO:0000256" key="3">
    <source>
        <dbReference type="ARBA" id="ARBA00022832"/>
    </source>
</evidence>
<dbReference type="PANTHER" id="PTHR11941:SF130">
    <property type="entry name" value="ENOYL-COA HYDRATASE ECHA12-RELATED"/>
    <property type="match status" value="1"/>
</dbReference>
<dbReference type="SUPFAM" id="SSF52096">
    <property type="entry name" value="ClpP/crotonase"/>
    <property type="match status" value="1"/>
</dbReference>
<accession>A0ABU7MIZ7</accession>
<keyword evidence="3" id="KW-0443">Lipid metabolism</keyword>
<dbReference type="Gene3D" id="3.90.226.10">
    <property type="entry name" value="2-enoyl-CoA Hydratase, Chain A, domain 1"/>
    <property type="match status" value="1"/>
</dbReference>
<dbReference type="InterPro" id="IPR018376">
    <property type="entry name" value="Enoyl-CoA_hyd/isom_CS"/>
</dbReference>
<gene>
    <name evidence="7" type="ORF">VZC37_21925</name>
</gene>
<evidence type="ECO:0000313" key="8">
    <source>
        <dbReference type="Proteomes" id="UP001347146"/>
    </source>
</evidence>
<comment type="caution">
    <text evidence="7">The sequence shown here is derived from an EMBL/GenBank/DDBJ whole genome shotgun (WGS) entry which is preliminary data.</text>
</comment>
<comment type="catalytic activity">
    <reaction evidence="5">
        <text>a 4-saturated-(3S)-3-hydroxyacyl-CoA = a (3E)-enoyl-CoA + H2O</text>
        <dbReference type="Rhea" id="RHEA:20724"/>
        <dbReference type="ChEBI" id="CHEBI:15377"/>
        <dbReference type="ChEBI" id="CHEBI:58521"/>
        <dbReference type="ChEBI" id="CHEBI:137480"/>
        <dbReference type="EC" id="4.2.1.17"/>
    </reaction>
</comment>
<evidence type="ECO:0000256" key="6">
    <source>
        <dbReference type="RuleBase" id="RU003707"/>
    </source>
</evidence>
<dbReference type="CDD" id="cd06558">
    <property type="entry name" value="crotonase-like"/>
    <property type="match status" value="1"/>
</dbReference>
<dbReference type="Pfam" id="PF00378">
    <property type="entry name" value="ECH_1"/>
    <property type="match status" value="1"/>
</dbReference>
<comment type="catalytic activity">
    <reaction evidence="4">
        <text>a (3S)-3-hydroxyacyl-CoA = a (2E)-enoyl-CoA + H2O</text>
        <dbReference type="Rhea" id="RHEA:16105"/>
        <dbReference type="ChEBI" id="CHEBI:15377"/>
        <dbReference type="ChEBI" id="CHEBI:57318"/>
        <dbReference type="ChEBI" id="CHEBI:58856"/>
        <dbReference type="EC" id="4.2.1.17"/>
    </reaction>
</comment>
<dbReference type="InterPro" id="IPR001753">
    <property type="entry name" value="Enoyl-CoA_hydra/iso"/>
</dbReference>
<evidence type="ECO:0000256" key="2">
    <source>
        <dbReference type="ARBA" id="ARBA00005254"/>
    </source>
</evidence>
<evidence type="ECO:0000313" key="7">
    <source>
        <dbReference type="EMBL" id="MEE3853010.1"/>
    </source>
</evidence>
<dbReference type="EMBL" id="JAZDUF010000008">
    <property type="protein sequence ID" value="MEE3853010.1"/>
    <property type="molecule type" value="Genomic_DNA"/>
</dbReference>
<evidence type="ECO:0000256" key="5">
    <source>
        <dbReference type="ARBA" id="ARBA00023717"/>
    </source>
</evidence>
<name>A0ABU7MIZ7_9ACTN</name>
<dbReference type="InterPro" id="IPR029045">
    <property type="entry name" value="ClpP/crotonase-like_dom_sf"/>
</dbReference>
<sequence length="257" mass="28072">MTTDEPVLLVEKKDGLARVTLNRPRRLNSLDRELQKELRRAFLDLSEDRTIRVIHLTAAGEKAFCAGADLKESETHDFAGLGEFLEGQPGVWDMMQRCPQVIVSEVNGWAIGGGLQLALFSDLVYASQSAAFKLTQVSLGLVPPYGTTVRLARHIGQGRAMRMIMLGSTMTADEALSAGLVQGVEPDAASLSKTVDEVIQQLLSLPPESLLVSKNALVTGWDMSAEAMSAADRFRSYSLKQSSDTKRLHTEWAAARQ</sequence>
<comment type="function">
    <text evidence="1">Could possibly oxidize fatty acids using specific components.</text>
</comment>
<keyword evidence="3" id="KW-0276">Fatty acid metabolism</keyword>
<dbReference type="RefSeq" id="WP_330435753.1">
    <property type="nucleotide sequence ID" value="NZ_JAZDUF010000008.1"/>
</dbReference>
<dbReference type="PROSITE" id="PS00166">
    <property type="entry name" value="ENOYL_COA_HYDRATASE"/>
    <property type="match status" value="1"/>
</dbReference>
<keyword evidence="8" id="KW-1185">Reference proteome</keyword>
<comment type="similarity">
    <text evidence="2 6">Belongs to the enoyl-CoA hydratase/isomerase family.</text>
</comment>
<organism evidence="7 8">
    <name type="scientific">Gordonia sesuvii</name>
    <dbReference type="NCBI Taxonomy" id="3116777"/>
    <lineage>
        <taxon>Bacteria</taxon>
        <taxon>Bacillati</taxon>
        <taxon>Actinomycetota</taxon>
        <taxon>Actinomycetes</taxon>
        <taxon>Mycobacteriales</taxon>
        <taxon>Gordoniaceae</taxon>
        <taxon>Gordonia</taxon>
    </lineage>
</organism>
<reference evidence="7 8" key="1">
    <citation type="submission" date="2024-01" db="EMBL/GenBank/DDBJ databases">
        <title>Draft genome sequence of Gordonia sp. LSe1-13.</title>
        <authorList>
            <person name="Suphannarot A."/>
            <person name="Mingma R."/>
        </authorList>
    </citation>
    <scope>NUCLEOTIDE SEQUENCE [LARGE SCALE GENOMIC DNA]</scope>
    <source>
        <strain evidence="7 8">LSe1-13</strain>
    </source>
</reference>